<feature type="compositionally biased region" description="Basic and acidic residues" evidence="1">
    <location>
        <begin position="197"/>
        <end position="214"/>
    </location>
</feature>
<keyword evidence="4" id="KW-1185">Reference proteome</keyword>
<evidence type="ECO:0000256" key="1">
    <source>
        <dbReference type="SAM" id="MobiDB-lite"/>
    </source>
</evidence>
<reference evidence="2" key="2">
    <citation type="submission" date="2007-04" db="EMBL/GenBank/DDBJ databases">
        <title>The genome of the human body louse.</title>
        <authorList>
            <consortium name="The Human Body Louse Genome Consortium"/>
            <person name="Kirkness E."/>
            <person name="Walenz B."/>
            <person name="Hass B."/>
            <person name="Bruggner R."/>
            <person name="Strausberg R."/>
        </authorList>
    </citation>
    <scope>NUCLEOTIDE SEQUENCE</scope>
    <source>
        <strain evidence="2">USDA</strain>
    </source>
</reference>
<feature type="region of interest" description="Disordered" evidence="1">
    <location>
        <begin position="98"/>
        <end position="124"/>
    </location>
</feature>
<dbReference type="KEGG" id="phu:Phum_PHUM328010"/>
<dbReference type="RefSeq" id="XP_002427540.1">
    <property type="nucleotide sequence ID" value="XM_002427495.1"/>
</dbReference>
<reference evidence="2" key="1">
    <citation type="submission" date="2007-04" db="EMBL/GenBank/DDBJ databases">
        <title>Annotation of Pediculus humanus corporis strain USDA.</title>
        <authorList>
            <person name="Kirkness E."/>
            <person name="Hannick L."/>
            <person name="Hass B."/>
            <person name="Bruggner R."/>
            <person name="Lawson D."/>
            <person name="Bidwell S."/>
            <person name="Joardar V."/>
            <person name="Caler E."/>
            <person name="Walenz B."/>
            <person name="Inman J."/>
            <person name="Schobel S."/>
            <person name="Galinsky K."/>
            <person name="Amedeo P."/>
            <person name="Strausberg R."/>
        </authorList>
    </citation>
    <scope>NUCLEOTIDE SEQUENCE</scope>
    <source>
        <strain evidence="2">USDA</strain>
    </source>
</reference>
<accession>E0VN36</accession>
<proteinExistence type="predicted"/>
<reference evidence="3" key="3">
    <citation type="submission" date="2020-05" db="UniProtKB">
        <authorList>
            <consortium name="EnsemblMetazoa"/>
        </authorList>
    </citation>
    <scope>IDENTIFICATION</scope>
    <source>
        <strain evidence="3">USDA</strain>
    </source>
</reference>
<protein>
    <submittedName>
        <fullName evidence="2 3">Uncharacterized protein</fullName>
    </submittedName>
</protein>
<dbReference type="VEuPathDB" id="VectorBase:PHUM328010"/>
<dbReference type="CTD" id="8236255"/>
<evidence type="ECO:0000313" key="2">
    <source>
        <dbReference type="EMBL" id="EEB14802.1"/>
    </source>
</evidence>
<evidence type="ECO:0000313" key="4">
    <source>
        <dbReference type="Proteomes" id="UP000009046"/>
    </source>
</evidence>
<evidence type="ECO:0000313" key="3">
    <source>
        <dbReference type="EnsemblMetazoa" id="PHUM328010-PA"/>
    </source>
</evidence>
<dbReference type="EnsemblMetazoa" id="PHUM328010-RA">
    <property type="protein sequence ID" value="PHUM328010-PA"/>
    <property type="gene ID" value="PHUM328010"/>
</dbReference>
<name>E0VN36_PEDHC</name>
<feature type="compositionally biased region" description="Basic and acidic residues" evidence="1">
    <location>
        <begin position="112"/>
        <end position="124"/>
    </location>
</feature>
<feature type="region of interest" description="Disordered" evidence="1">
    <location>
        <begin position="179"/>
        <end position="214"/>
    </location>
</feature>
<dbReference type="EMBL" id="AAZO01003808">
    <property type="status" value="NOT_ANNOTATED_CDS"/>
    <property type="molecule type" value="Genomic_DNA"/>
</dbReference>
<dbReference type="Proteomes" id="UP000009046">
    <property type="component" value="Unassembled WGS sequence"/>
</dbReference>
<organism>
    <name type="scientific">Pediculus humanus subsp. corporis</name>
    <name type="common">Body louse</name>
    <dbReference type="NCBI Taxonomy" id="121224"/>
    <lineage>
        <taxon>Eukaryota</taxon>
        <taxon>Metazoa</taxon>
        <taxon>Ecdysozoa</taxon>
        <taxon>Arthropoda</taxon>
        <taxon>Hexapoda</taxon>
        <taxon>Insecta</taxon>
        <taxon>Pterygota</taxon>
        <taxon>Neoptera</taxon>
        <taxon>Paraneoptera</taxon>
        <taxon>Psocodea</taxon>
        <taxon>Troctomorpha</taxon>
        <taxon>Phthiraptera</taxon>
        <taxon>Anoplura</taxon>
        <taxon>Pediculidae</taxon>
        <taxon>Pediculus</taxon>
    </lineage>
</organism>
<dbReference type="GeneID" id="8236255"/>
<dbReference type="EMBL" id="AAZO01003809">
    <property type="status" value="NOT_ANNOTATED_CDS"/>
    <property type="molecule type" value="Genomic_DNA"/>
</dbReference>
<sequence length="297" mass="34018">MATLERMFTHNPTWVANHVTTLTRILLVNFLCLVQSIHFPTFLIHEPLFSSPPIFQPVFHNRLVPSNGFYGDFKFPTLNPNSCYENSSLFRDNLEISSRGEENSENNVENKTSSDKEKSCQNDVKKAQNNAVSLGHYYGSNNLIPWAYSPFFVPVISYFVSRTPGQYLGRSPSNVRLITEKDTRDKVNKNPDVLSSRPDKNQTKSNGKEKEKDEILLSEESAKGDWLERNNNNNNIKDSCDNTSFPSDNEINNYILNKNNNNNNDNWTTLNSVKSTILVTEKIQNEFEGIFKKKIHV</sequence>
<dbReference type="AlphaFoldDB" id="E0VN36"/>
<dbReference type="EMBL" id="DS235332">
    <property type="protein sequence ID" value="EEB14802.1"/>
    <property type="molecule type" value="Genomic_DNA"/>
</dbReference>
<dbReference type="HOGENOM" id="CLU_937828_0_0_1"/>
<gene>
    <name evidence="3" type="primary">8236255</name>
    <name evidence="2" type="ORF">Phum_PHUM328010</name>
</gene>
<feature type="compositionally biased region" description="Basic and acidic residues" evidence="1">
    <location>
        <begin position="179"/>
        <end position="189"/>
    </location>
</feature>
<dbReference type="InParanoid" id="E0VN36"/>